<dbReference type="EnsemblPlants" id="OMERI09G12000.1">
    <property type="protein sequence ID" value="OMERI09G12000.1"/>
    <property type="gene ID" value="OMERI09G12000"/>
</dbReference>
<dbReference type="Proteomes" id="UP000008021">
    <property type="component" value="Chromosome 9"/>
</dbReference>
<dbReference type="Gramene" id="OMERI09G12000.1">
    <property type="protein sequence ID" value="OMERI09G12000.1"/>
    <property type="gene ID" value="OMERI09G12000"/>
</dbReference>
<accession>A0A0E0ETS1</accession>
<evidence type="ECO:0000313" key="2">
    <source>
        <dbReference type="EnsemblPlants" id="OMERI09G12000.1"/>
    </source>
</evidence>
<sequence>MQAYKKDLGLDINLISHNQIDPVNWSNHATVHEWSSDLASTPGVQKRPKLAAVQSQRATGNMPICQDQRGSEVLDLGRSNGPL</sequence>
<proteinExistence type="predicted"/>
<reference evidence="2" key="1">
    <citation type="submission" date="2015-04" db="UniProtKB">
        <authorList>
            <consortium name="EnsemblPlants"/>
        </authorList>
    </citation>
    <scope>IDENTIFICATION</scope>
</reference>
<feature type="region of interest" description="Disordered" evidence="1">
    <location>
        <begin position="55"/>
        <end position="83"/>
    </location>
</feature>
<name>A0A0E0ETS1_9ORYZ</name>
<reference evidence="2" key="2">
    <citation type="submission" date="2018-05" db="EMBL/GenBank/DDBJ databases">
        <title>OmerRS3 (Oryza meridionalis Reference Sequence Version 3).</title>
        <authorList>
            <person name="Zhang J."/>
            <person name="Kudrna D."/>
            <person name="Lee S."/>
            <person name="Talag J."/>
            <person name="Welchert J."/>
            <person name="Wing R.A."/>
        </authorList>
    </citation>
    <scope>NUCLEOTIDE SEQUENCE [LARGE SCALE GENOMIC DNA]</scope>
    <source>
        <strain evidence="2">cv. OR44</strain>
    </source>
</reference>
<dbReference type="HOGENOM" id="CLU_2546471_0_0_1"/>
<organism evidence="2">
    <name type="scientific">Oryza meridionalis</name>
    <dbReference type="NCBI Taxonomy" id="40149"/>
    <lineage>
        <taxon>Eukaryota</taxon>
        <taxon>Viridiplantae</taxon>
        <taxon>Streptophyta</taxon>
        <taxon>Embryophyta</taxon>
        <taxon>Tracheophyta</taxon>
        <taxon>Spermatophyta</taxon>
        <taxon>Magnoliopsida</taxon>
        <taxon>Liliopsida</taxon>
        <taxon>Poales</taxon>
        <taxon>Poaceae</taxon>
        <taxon>BOP clade</taxon>
        <taxon>Oryzoideae</taxon>
        <taxon>Oryzeae</taxon>
        <taxon>Oryzinae</taxon>
        <taxon>Oryza</taxon>
    </lineage>
</organism>
<dbReference type="AlphaFoldDB" id="A0A0E0ETS1"/>
<evidence type="ECO:0000256" key="1">
    <source>
        <dbReference type="SAM" id="MobiDB-lite"/>
    </source>
</evidence>
<keyword evidence="3" id="KW-1185">Reference proteome</keyword>
<protein>
    <submittedName>
        <fullName evidence="2">Uncharacterized protein</fullName>
    </submittedName>
</protein>
<evidence type="ECO:0000313" key="3">
    <source>
        <dbReference type="Proteomes" id="UP000008021"/>
    </source>
</evidence>